<evidence type="ECO:0000313" key="2">
    <source>
        <dbReference type="Proteomes" id="UP000672032"/>
    </source>
</evidence>
<reference evidence="1" key="1">
    <citation type="submission" date="2020-10" db="EMBL/GenBank/DDBJ databases">
        <title>Genome Sequence of Monilinia vaccinii-corymbosi Sheds Light on Mummy Berry Disease Infection of Blueberry and Mating Type.</title>
        <authorList>
            <person name="Yow A.G."/>
            <person name="Zhang Y."/>
            <person name="Bansal K."/>
            <person name="Eacker S.M."/>
            <person name="Sullivan S."/>
            <person name="Liachko I."/>
            <person name="Cubeta M.A."/>
            <person name="Rollins J.A."/>
            <person name="Ashrafi H."/>
        </authorList>
    </citation>
    <scope>NUCLEOTIDE SEQUENCE</scope>
    <source>
        <strain evidence="1">RL-1</strain>
    </source>
</reference>
<protein>
    <submittedName>
        <fullName evidence="1">Uncharacterized protein</fullName>
    </submittedName>
</protein>
<dbReference type="OrthoDB" id="3495841at2759"/>
<dbReference type="Proteomes" id="UP000672032">
    <property type="component" value="Chromosome 2"/>
</dbReference>
<accession>A0A8A3PAF7</accession>
<sequence length="205" mass="23467">MSQQVPADPFLRFMDKFRSTMAGRLQGIIPHEIILELVDKTIWHALQEDRRDYSYIVLQAVFESMGTSQEQKHRLIQYAGWANSMSSQRGNVVFPPTQPINYNDSWNARQEGYRGPARVGNFPRPCAIEQENVQKQVLGDLTHPISQLDESLFEADSPEVLSSSPSTRHSHPFELSLSTETRMWEEFKFTEDSCIEKTANFNGNG</sequence>
<proteinExistence type="predicted"/>
<organism evidence="1 2">
    <name type="scientific">Monilinia vaccinii-corymbosi</name>
    <dbReference type="NCBI Taxonomy" id="61207"/>
    <lineage>
        <taxon>Eukaryota</taxon>
        <taxon>Fungi</taxon>
        <taxon>Dikarya</taxon>
        <taxon>Ascomycota</taxon>
        <taxon>Pezizomycotina</taxon>
        <taxon>Leotiomycetes</taxon>
        <taxon>Helotiales</taxon>
        <taxon>Sclerotiniaceae</taxon>
        <taxon>Monilinia</taxon>
    </lineage>
</organism>
<name>A0A8A3PAF7_9HELO</name>
<dbReference type="EMBL" id="CP063406">
    <property type="protein sequence ID" value="QSZ31287.1"/>
    <property type="molecule type" value="Genomic_DNA"/>
</dbReference>
<evidence type="ECO:0000313" key="1">
    <source>
        <dbReference type="EMBL" id="QSZ31287.1"/>
    </source>
</evidence>
<keyword evidence="2" id="KW-1185">Reference proteome</keyword>
<gene>
    <name evidence="1" type="ORF">DSL72_000850</name>
</gene>
<dbReference type="AlphaFoldDB" id="A0A8A3PAF7"/>